<evidence type="ECO:0000313" key="2">
    <source>
        <dbReference type="Proteomes" id="UP000580856"/>
    </source>
</evidence>
<dbReference type="RefSeq" id="WP_167940806.1">
    <property type="nucleotide sequence ID" value="NZ_JAATJA010000001.1"/>
</dbReference>
<organism evidence="1 2">
    <name type="scientific">Desulfobaculum xiamenense</name>
    <dbReference type="NCBI Taxonomy" id="995050"/>
    <lineage>
        <taxon>Bacteria</taxon>
        <taxon>Pseudomonadati</taxon>
        <taxon>Thermodesulfobacteriota</taxon>
        <taxon>Desulfovibrionia</taxon>
        <taxon>Desulfovibrionales</taxon>
        <taxon>Desulfovibrionaceae</taxon>
        <taxon>Desulfobaculum</taxon>
    </lineage>
</organism>
<dbReference type="SUPFAM" id="SSF47175">
    <property type="entry name" value="Cytochromes"/>
    <property type="match status" value="1"/>
</dbReference>
<dbReference type="Pfam" id="PF01322">
    <property type="entry name" value="Cytochrom_C_2"/>
    <property type="match status" value="1"/>
</dbReference>
<dbReference type="GO" id="GO:0005506">
    <property type="term" value="F:iron ion binding"/>
    <property type="evidence" value="ECO:0007669"/>
    <property type="project" value="InterPro"/>
</dbReference>
<name>A0A846QND9_9BACT</name>
<keyword evidence="2" id="KW-1185">Reference proteome</keyword>
<accession>A0A846QND9</accession>
<evidence type="ECO:0008006" key="3">
    <source>
        <dbReference type="Google" id="ProtNLM"/>
    </source>
</evidence>
<dbReference type="Proteomes" id="UP000580856">
    <property type="component" value="Unassembled WGS sequence"/>
</dbReference>
<dbReference type="InterPro" id="IPR002321">
    <property type="entry name" value="Cyt_c_II"/>
</dbReference>
<comment type="caution">
    <text evidence="1">The sequence shown here is derived from an EMBL/GenBank/DDBJ whole genome shotgun (WGS) entry which is preliminary data.</text>
</comment>
<proteinExistence type="predicted"/>
<gene>
    <name evidence="1" type="ORF">GGQ74_001423</name>
</gene>
<dbReference type="Gene3D" id="1.20.120.10">
    <property type="entry name" value="Cytochrome c/b562"/>
    <property type="match status" value="1"/>
</dbReference>
<dbReference type="PROSITE" id="PS51009">
    <property type="entry name" value="CYTCII"/>
    <property type="match status" value="1"/>
</dbReference>
<protein>
    <recommendedName>
        <fullName evidence="3">Cytochrome c</fullName>
    </recommendedName>
</protein>
<dbReference type="AlphaFoldDB" id="A0A846QND9"/>
<dbReference type="GO" id="GO:0009055">
    <property type="term" value="F:electron transfer activity"/>
    <property type="evidence" value="ECO:0007669"/>
    <property type="project" value="InterPro"/>
</dbReference>
<dbReference type="GO" id="GO:0022900">
    <property type="term" value="P:electron transport chain"/>
    <property type="evidence" value="ECO:0007669"/>
    <property type="project" value="InterPro"/>
</dbReference>
<sequence>MSMTLAASALFAQTALMPGKSSPQDIVAARKFAMRSFNADLRDIRLKIESGDVIGVVSPALSVSAKAQLIPLVFVDRHESAYPFEGSNKYFKGADTQSFQAAAEYLNAQAQKLLRIASDKDAKKADQHLNRVKRACVDCHTKYRGES</sequence>
<evidence type="ECO:0000313" key="1">
    <source>
        <dbReference type="EMBL" id="NJB67783.1"/>
    </source>
</evidence>
<dbReference type="EMBL" id="JAATJA010000001">
    <property type="protein sequence ID" value="NJB67783.1"/>
    <property type="molecule type" value="Genomic_DNA"/>
</dbReference>
<reference evidence="1 2" key="1">
    <citation type="submission" date="2020-03" db="EMBL/GenBank/DDBJ databases">
        <title>Genomic Encyclopedia of Type Strains, Phase IV (KMG-IV): sequencing the most valuable type-strain genomes for metagenomic binning, comparative biology and taxonomic classification.</title>
        <authorList>
            <person name="Goeker M."/>
        </authorList>
    </citation>
    <scope>NUCLEOTIDE SEQUENCE [LARGE SCALE GENOMIC DNA]</scope>
    <source>
        <strain evidence="1 2">DSM 24233</strain>
    </source>
</reference>
<dbReference type="GO" id="GO:0020037">
    <property type="term" value="F:heme binding"/>
    <property type="evidence" value="ECO:0007669"/>
    <property type="project" value="InterPro"/>
</dbReference>
<dbReference type="InterPro" id="IPR010980">
    <property type="entry name" value="Cyt_c/b562"/>
</dbReference>